<evidence type="ECO:0000313" key="3">
    <source>
        <dbReference type="Proteomes" id="UP000198902"/>
    </source>
</evidence>
<dbReference type="RefSeq" id="WP_089779426.1">
    <property type="nucleotide sequence ID" value="NZ_CABLRR010000002.1"/>
</dbReference>
<dbReference type="AlphaFoldDB" id="A0A0D6JSZ9"/>
<feature type="compositionally biased region" description="Polar residues" evidence="1">
    <location>
        <begin position="1"/>
        <end position="15"/>
    </location>
</feature>
<gene>
    <name evidence="2" type="ORF">BN996_02528</name>
</gene>
<organism evidence="2 3">
    <name type="scientific">Haloferax massiliensis</name>
    <dbReference type="NCBI Taxonomy" id="1476858"/>
    <lineage>
        <taxon>Archaea</taxon>
        <taxon>Methanobacteriati</taxon>
        <taxon>Methanobacteriota</taxon>
        <taxon>Stenosarchaea group</taxon>
        <taxon>Halobacteria</taxon>
        <taxon>Halobacteriales</taxon>
        <taxon>Haloferacaceae</taxon>
        <taxon>Haloferax</taxon>
    </lineage>
</organism>
<sequence>MNASSVSAVEQSLTRNSRRSHVLSDPSSALSALSDGDSRRILAACDEAPRTAQECAELCDVPLSSVYRKLDQLTEASLLDERLRIQTAAHHPREFATNFDTLSFSFDDAGVSLAFRQVATDGGEDGAEGRSR</sequence>
<dbReference type="InterPro" id="IPR036388">
    <property type="entry name" value="WH-like_DNA-bd_sf"/>
</dbReference>
<dbReference type="InterPro" id="IPR011991">
    <property type="entry name" value="ArsR-like_HTH"/>
</dbReference>
<feature type="compositionally biased region" description="Low complexity" evidence="1">
    <location>
        <begin position="23"/>
        <end position="33"/>
    </location>
</feature>
<protein>
    <submittedName>
        <fullName evidence="2">Helix-turn-helix domain protein</fullName>
    </submittedName>
</protein>
<dbReference type="CDD" id="cd00090">
    <property type="entry name" value="HTH_ARSR"/>
    <property type="match status" value="1"/>
</dbReference>
<evidence type="ECO:0000256" key="1">
    <source>
        <dbReference type="SAM" id="MobiDB-lite"/>
    </source>
</evidence>
<name>A0A0D6JSZ9_9EURY</name>
<keyword evidence="3" id="KW-1185">Reference proteome</keyword>
<feature type="region of interest" description="Disordered" evidence="1">
    <location>
        <begin position="1"/>
        <end position="33"/>
    </location>
</feature>
<dbReference type="Pfam" id="PF12840">
    <property type="entry name" value="HTH_20"/>
    <property type="match status" value="1"/>
</dbReference>
<dbReference type="SUPFAM" id="SSF46785">
    <property type="entry name" value="Winged helix' DNA-binding domain"/>
    <property type="match status" value="1"/>
</dbReference>
<dbReference type="OrthoDB" id="10985at2157"/>
<evidence type="ECO:0000313" key="2">
    <source>
        <dbReference type="EMBL" id="CQR51039.1"/>
    </source>
</evidence>
<accession>A0A0D6JSZ9</accession>
<dbReference type="Gene3D" id="1.10.10.10">
    <property type="entry name" value="Winged helix-like DNA-binding domain superfamily/Winged helix DNA-binding domain"/>
    <property type="match status" value="1"/>
</dbReference>
<reference evidence="3" key="1">
    <citation type="submission" date="2015-03" db="EMBL/GenBank/DDBJ databases">
        <authorList>
            <person name="Urmite Genomes"/>
        </authorList>
    </citation>
    <scope>NUCLEOTIDE SEQUENCE [LARGE SCALE GENOMIC DNA]</scope>
    <source>
        <strain evidence="3">Arc-Hr</strain>
    </source>
</reference>
<proteinExistence type="predicted"/>
<dbReference type="InterPro" id="IPR036390">
    <property type="entry name" value="WH_DNA-bd_sf"/>
</dbReference>
<dbReference type="EMBL" id="CSTE01000002">
    <property type="protein sequence ID" value="CQR51039.1"/>
    <property type="molecule type" value="Genomic_DNA"/>
</dbReference>
<dbReference type="Proteomes" id="UP000198902">
    <property type="component" value="Unassembled WGS sequence"/>
</dbReference>